<dbReference type="InterPro" id="IPR013946">
    <property type="entry name" value="NCA2-like"/>
</dbReference>
<evidence type="ECO:0000256" key="2">
    <source>
        <dbReference type="ARBA" id="ARBA00022692"/>
    </source>
</evidence>
<evidence type="ECO:0000313" key="10">
    <source>
        <dbReference type="Proteomes" id="UP000193067"/>
    </source>
</evidence>
<sequence length="678" mass="75073">MSTFVSHIVANLSQKTLPANATPTPNPGAEIQSASTQSKEALRALYVKLERSTSSDSLRECIDALQTLEHHQQLLSVETADAEEQTLRRAILGRLALGLYAQALTTYLDEASEAEAELEWWGELGRSRRYAAYYLLQTLPIRIANLSKIILDTLKSRNIPFHLSVLKPSSLHRLFPSDSTLRPNALTLALFPHLHHQPYSIALTSARASPKFALSTSPTKAVTSAYDAFHHTLLSVARACSTVATLPVELARGECKFKRRELERIRDERAEVLGVLAEMRDRLSSALEDGNNDTAVAALAGFTTYLQRIIDGDQVSSPETTGPVSVGRVVESLSELANCTLPSHASLHRAELKSGQLRRPSRLTLIWPQLVFLPPLALYAIRSAYASRASLEELARETVETVKSFWEGWVLEPLRGIIKTVRAGHDGGMIVTKESVRADIDSLERMTLALAQEKLHYGEPELAALSQQVQMGDLTAVMQIYEEDIKSPLRSALQGTLLRSLFIQVQKAKVDIDQALSGIDKLLKSQELTFAFVGVAPALTIVYAFVSYLRNIWSGGKGRGRYGGKAKRGSVWLTVRRIERLLIAQPESHHHRTHSAVSNNRSTTAVSPLTSGLLLLSVTHLRKYAETSLPANSRLREGFLEDVADLEDPKLGRQDKLRVVDRMWRSWGEVLGWNRVAA</sequence>
<dbReference type="STRING" id="1353009.A0A1Y2J1Y7"/>
<feature type="coiled-coil region" evidence="6">
    <location>
        <begin position="248"/>
        <end position="282"/>
    </location>
</feature>
<dbReference type="Pfam" id="PF08637">
    <property type="entry name" value="NCA2"/>
    <property type="match status" value="1"/>
</dbReference>
<feature type="transmembrane region" description="Helical" evidence="8">
    <location>
        <begin position="528"/>
        <end position="549"/>
    </location>
</feature>
<dbReference type="Proteomes" id="UP000193067">
    <property type="component" value="Unassembled WGS sequence"/>
</dbReference>
<feature type="region of interest" description="Disordered" evidence="7">
    <location>
        <begin position="16"/>
        <end position="35"/>
    </location>
</feature>
<evidence type="ECO:0000313" key="9">
    <source>
        <dbReference type="EMBL" id="OSD07409.1"/>
    </source>
</evidence>
<organism evidence="9 10">
    <name type="scientific">Trametes coccinea (strain BRFM310)</name>
    <name type="common">Pycnoporus coccineus</name>
    <dbReference type="NCBI Taxonomy" id="1353009"/>
    <lineage>
        <taxon>Eukaryota</taxon>
        <taxon>Fungi</taxon>
        <taxon>Dikarya</taxon>
        <taxon>Basidiomycota</taxon>
        <taxon>Agaricomycotina</taxon>
        <taxon>Agaricomycetes</taxon>
        <taxon>Polyporales</taxon>
        <taxon>Polyporaceae</taxon>
        <taxon>Trametes</taxon>
    </lineage>
</organism>
<keyword evidence="5 8" id="KW-0472">Membrane</keyword>
<keyword evidence="6" id="KW-0175">Coiled coil</keyword>
<evidence type="ECO:0000256" key="6">
    <source>
        <dbReference type="SAM" id="Coils"/>
    </source>
</evidence>
<dbReference type="AlphaFoldDB" id="A0A1Y2J1Y7"/>
<protein>
    <submittedName>
        <fullName evidence="9">NCA2-domain-containing protein</fullName>
    </submittedName>
</protein>
<gene>
    <name evidence="9" type="ORF">PYCCODRAFT_1382154</name>
</gene>
<proteinExistence type="predicted"/>
<name>A0A1Y2J1Y7_TRAC3</name>
<reference evidence="9 10" key="1">
    <citation type="journal article" date="2015" name="Biotechnol. Biofuels">
        <title>Enhanced degradation of softwood versus hardwood by the white-rot fungus Pycnoporus coccineus.</title>
        <authorList>
            <person name="Couturier M."/>
            <person name="Navarro D."/>
            <person name="Chevret D."/>
            <person name="Henrissat B."/>
            <person name="Piumi F."/>
            <person name="Ruiz-Duenas F.J."/>
            <person name="Martinez A.T."/>
            <person name="Grigoriev I.V."/>
            <person name="Riley R."/>
            <person name="Lipzen A."/>
            <person name="Berrin J.G."/>
            <person name="Master E.R."/>
            <person name="Rosso M.N."/>
        </authorList>
    </citation>
    <scope>NUCLEOTIDE SEQUENCE [LARGE SCALE GENOMIC DNA]</scope>
    <source>
        <strain evidence="9 10">BRFM310</strain>
    </source>
</reference>
<dbReference type="PANTHER" id="PTHR28234:SF1">
    <property type="entry name" value="NUCLEAR CONTROL OF ATPASE PROTEIN 2"/>
    <property type="match status" value="1"/>
</dbReference>
<comment type="subcellular location">
    <subcellularLocation>
        <location evidence="1">Mitochondrion membrane</location>
        <topology evidence="1">Multi-pass membrane protein</topology>
    </subcellularLocation>
</comment>
<dbReference type="GO" id="GO:0005741">
    <property type="term" value="C:mitochondrial outer membrane"/>
    <property type="evidence" value="ECO:0007669"/>
    <property type="project" value="TreeGrafter"/>
</dbReference>
<evidence type="ECO:0000256" key="5">
    <source>
        <dbReference type="ARBA" id="ARBA00023136"/>
    </source>
</evidence>
<evidence type="ECO:0000256" key="4">
    <source>
        <dbReference type="ARBA" id="ARBA00023128"/>
    </source>
</evidence>
<keyword evidence="10" id="KW-1185">Reference proteome</keyword>
<evidence type="ECO:0000256" key="3">
    <source>
        <dbReference type="ARBA" id="ARBA00022989"/>
    </source>
</evidence>
<evidence type="ECO:0000256" key="1">
    <source>
        <dbReference type="ARBA" id="ARBA00004225"/>
    </source>
</evidence>
<dbReference type="OrthoDB" id="413313at2759"/>
<accession>A0A1Y2J1Y7</accession>
<keyword evidence="2 8" id="KW-0812">Transmembrane</keyword>
<keyword evidence="4" id="KW-0496">Mitochondrion</keyword>
<evidence type="ECO:0000256" key="7">
    <source>
        <dbReference type="SAM" id="MobiDB-lite"/>
    </source>
</evidence>
<dbReference type="EMBL" id="KZ084088">
    <property type="protein sequence ID" value="OSD07409.1"/>
    <property type="molecule type" value="Genomic_DNA"/>
</dbReference>
<evidence type="ECO:0000256" key="8">
    <source>
        <dbReference type="SAM" id="Phobius"/>
    </source>
</evidence>
<dbReference type="PANTHER" id="PTHR28234">
    <property type="entry name" value="NUCLEAR CONTROL OF ATPASE PROTEIN 2"/>
    <property type="match status" value="1"/>
</dbReference>
<keyword evidence="3 8" id="KW-1133">Transmembrane helix</keyword>